<dbReference type="Pfam" id="PF14703">
    <property type="entry name" value="PHM7_cyt"/>
    <property type="match status" value="1"/>
</dbReference>
<keyword evidence="6 8" id="KW-0472">Membrane</keyword>
<evidence type="ECO:0000313" key="12">
    <source>
        <dbReference type="EMBL" id="KAF9451505.1"/>
    </source>
</evidence>
<evidence type="ECO:0000259" key="9">
    <source>
        <dbReference type="Pfam" id="PF02714"/>
    </source>
</evidence>
<comment type="subcellular location">
    <subcellularLocation>
        <location evidence="1">Membrane</location>
        <topology evidence="1">Multi-pass membrane protein</topology>
    </subcellularLocation>
</comment>
<feature type="transmembrane region" description="Helical" evidence="8">
    <location>
        <begin position="540"/>
        <end position="558"/>
    </location>
</feature>
<feature type="transmembrane region" description="Helical" evidence="8">
    <location>
        <begin position="422"/>
        <end position="447"/>
    </location>
</feature>
<feature type="transmembrane region" description="Helical" evidence="8">
    <location>
        <begin position="376"/>
        <end position="402"/>
    </location>
</feature>
<evidence type="ECO:0000256" key="6">
    <source>
        <dbReference type="ARBA" id="ARBA00023136"/>
    </source>
</evidence>
<sequence>MVLGVRNGLDDIESIFNAGRKLEPAAVGLQWLLMLVCSFLVIFAFTVLRPGNKIIYQPKVKYHVGDKAPPHISSNFSGWILPLFHTKDPELVCKVGVDAVVFLRFVRLLRWLFLIIAIFTCVILVPIDYVYNIQHRPEGVDVLSALSIRDVKGPMLYAHVGLTYFITLVVILLVNYHWKGVLELRTQWFHSPEYLHSFYARTICITQVHPRYQSDQGINDILASVRMPYPATAVHIGRNVGKLPDLIEYHNNTVRELECVLVKYLRKGKLGKRRPTIRIGGWWCFGGQKQDAITFYTNKLRKTEASINECRARIDTRQPTNYGFASLAAVPHAHVVAKELSGKHPRGVDIELAPNPRDIIWSNITEKRGSRGIKMIIGFLWLVFICILSLVPLFFAATLANLDVITQTGYLPFLTTWSNNSPWTYTIASATLPPLAAGITTFFLPRIMRRLSKYMGAFTRSHLDRAVIARYFAFSVISQLLIFTLIGVGFNVILEIIKDLESPGAKLSTVFSEFTQLPRNISRTYVNQAGYWLKWFPLRGLLTLIDLMQLPSLIWIPLKTYFFGRTPRDIREWTKPPTFEYAIYYSNLLLCAAVALLFAPLAPLVVLAAALVFWGTSWVFKYQLMYIFVTQAETGGRLWNVVINRLLACAIFMQLLMILTIGLQYNFALKQTLLTVPSVLIILGFKVYIHRVYLRRFRFFIPNEQDFASIASYSANVDMMSQKLERRFEHPALHAELFTPMLHQKMMPLLREVYRGRIEEEEEKPFIHHQSSFGSGFRSIPAPLSPGFKLGVAAQVMLDILFRGVDQNDLEYDPSLYARDFDEIDWEAAATPPPAYEETPRPRHRARLQRQNRMSSGGQEDQQGLLDSPTEYRPPPAHGYHQYPPNRASHPQFSGYAQQGSQGSQGPRHYASWSAGGVGAQHQAFPSQHTMQGPYGQWY</sequence>
<protein>
    <submittedName>
        <fullName evidence="12">DUF221-domain-containing protein</fullName>
    </submittedName>
</protein>
<evidence type="ECO:0000259" key="10">
    <source>
        <dbReference type="Pfam" id="PF13967"/>
    </source>
</evidence>
<dbReference type="Pfam" id="PF13967">
    <property type="entry name" value="RSN1_TM"/>
    <property type="match status" value="1"/>
</dbReference>
<feature type="transmembrane region" description="Helical" evidence="8">
    <location>
        <begin position="111"/>
        <end position="131"/>
    </location>
</feature>
<dbReference type="GO" id="GO:0005886">
    <property type="term" value="C:plasma membrane"/>
    <property type="evidence" value="ECO:0007669"/>
    <property type="project" value="TreeGrafter"/>
</dbReference>
<evidence type="ECO:0000259" key="11">
    <source>
        <dbReference type="Pfam" id="PF14703"/>
    </source>
</evidence>
<dbReference type="GO" id="GO:0005227">
    <property type="term" value="F:calcium-activated cation channel activity"/>
    <property type="evidence" value="ECO:0007669"/>
    <property type="project" value="InterPro"/>
</dbReference>
<accession>A0A9P5XL31</accession>
<feature type="transmembrane region" description="Helical" evidence="8">
    <location>
        <begin position="156"/>
        <end position="178"/>
    </location>
</feature>
<keyword evidence="3" id="KW-0813">Transport</keyword>
<evidence type="ECO:0000256" key="7">
    <source>
        <dbReference type="SAM" id="MobiDB-lite"/>
    </source>
</evidence>
<keyword evidence="4 8" id="KW-0812">Transmembrane</keyword>
<feature type="transmembrane region" description="Helical" evidence="8">
    <location>
        <begin position="641"/>
        <end position="665"/>
    </location>
</feature>
<feature type="compositionally biased region" description="Low complexity" evidence="7">
    <location>
        <begin position="894"/>
        <end position="906"/>
    </location>
</feature>
<dbReference type="InterPro" id="IPR032880">
    <property type="entry name" value="CSC1/OSCA1-like_N"/>
</dbReference>
<dbReference type="OrthoDB" id="2150324at2759"/>
<keyword evidence="5 8" id="KW-1133">Transmembrane helix</keyword>
<feature type="transmembrane region" description="Helical" evidence="8">
    <location>
        <begin position="468"/>
        <end position="494"/>
    </location>
</feature>
<evidence type="ECO:0000256" key="2">
    <source>
        <dbReference type="ARBA" id="ARBA00007779"/>
    </source>
</evidence>
<feature type="transmembrane region" description="Helical" evidence="8">
    <location>
        <begin position="605"/>
        <end position="629"/>
    </location>
</feature>
<evidence type="ECO:0000313" key="13">
    <source>
        <dbReference type="Proteomes" id="UP000807342"/>
    </source>
</evidence>
<dbReference type="PANTHER" id="PTHR13018:SF149">
    <property type="entry name" value="DOMAIN PROTEIN, PUTATIVE (AFU_ORTHOLOGUE AFUA_3G11660)-RELATED"/>
    <property type="match status" value="1"/>
</dbReference>
<evidence type="ECO:0000256" key="1">
    <source>
        <dbReference type="ARBA" id="ARBA00004141"/>
    </source>
</evidence>
<feature type="domain" description="CSC1/OSCA1-like N-terminal transmembrane" evidence="10">
    <location>
        <begin position="30"/>
        <end position="174"/>
    </location>
</feature>
<evidence type="ECO:0000256" key="8">
    <source>
        <dbReference type="SAM" id="Phobius"/>
    </source>
</evidence>
<dbReference type="Pfam" id="PF02714">
    <property type="entry name" value="RSN1_7TM"/>
    <property type="match status" value="1"/>
</dbReference>
<feature type="domain" description="CSC1/OSCA1-like cytosolic" evidence="11">
    <location>
        <begin position="200"/>
        <end position="363"/>
    </location>
</feature>
<evidence type="ECO:0000256" key="5">
    <source>
        <dbReference type="ARBA" id="ARBA00022989"/>
    </source>
</evidence>
<feature type="transmembrane region" description="Helical" evidence="8">
    <location>
        <begin position="579"/>
        <end position="599"/>
    </location>
</feature>
<dbReference type="InterPro" id="IPR003864">
    <property type="entry name" value="CSC1/OSCA1-like_7TM"/>
</dbReference>
<feature type="compositionally biased region" description="Polar residues" evidence="7">
    <location>
        <begin position="851"/>
        <end position="862"/>
    </location>
</feature>
<dbReference type="InterPro" id="IPR027815">
    <property type="entry name" value="CSC1/OSCA1-like_cyt"/>
</dbReference>
<feature type="domain" description="CSC1/OSCA1-like 7TM region" evidence="9">
    <location>
        <begin position="375"/>
        <end position="660"/>
    </location>
</feature>
<gene>
    <name evidence="12" type="ORF">P691DRAFT_353046</name>
</gene>
<dbReference type="Proteomes" id="UP000807342">
    <property type="component" value="Unassembled WGS sequence"/>
</dbReference>
<dbReference type="InterPro" id="IPR045122">
    <property type="entry name" value="Csc1-like"/>
</dbReference>
<evidence type="ECO:0000256" key="4">
    <source>
        <dbReference type="ARBA" id="ARBA00022692"/>
    </source>
</evidence>
<feature type="transmembrane region" description="Helical" evidence="8">
    <location>
        <begin position="29"/>
        <end position="48"/>
    </location>
</feature>
<dbReference type="AlphaFoldDB" id="A0A9P5XL31"/>
<comment type="caution">
    <text evidence="12">The sequence shown here is derived from an EMBL/GenBank/DDBJ whole genome shotgun (WGS) entry which is preliminary data.</text>
</comment>
<dbReference type="EMBL" id="MU151084">
    <property type="protein sequence ID" value="KAF9451505.1"/>
    <property type="molecule type" value="Genomic_DNA"/>
</dbReference>
<keyword evidence="13" id="KW-1185">Reference proteome</keyword>
<feature type="region of interest" description="Disordered" evidence="7">
    <location>
        <begin position="831"/>
        <end position="917"/>
    </location>
</feature>
<name>A0A9P5XL31_9AGAR</name>
<reference evidence="12" key="1">
    <citation type="submission" date="2020-11" db="EMBL/GenBank/DDBJ databases">
        <authorList>
            <consortium name="DOE Joint Genome Institute"/>
            <person name="Ahrendt S."/>
            <person name="Riley R."/>
            <person name="Andreopoulos W."/>
            <person name="Labutti K."/>
            <person name="Pangilinan J."/>
            <person name="Ruiz-Duenas F.J."/>
            <person name="Barrasa J.M."/>
            <person name="Sanchez-Garcia M."/>
            <person name="Camarero S."/>
            <person name="Miyauchi S."/>
            <person name="Serrano A."/>
            <person name="Linde D."/>
            <person name="Babiker R."/>
            <person name="Drula E."/>
            <person name="Ayuso-Fernandez I."/>
            <person name="Pacheco R."/>
            <person name="Padilla G."/>
            <person name="Ferreira P."/>
            <person name="Barriuso J."/>
            <person name="Kellner H."/>
            <person name="Castanera R."/>
            <person name="Alfaro M."/>
            <person name="Ramirez L."/>
            <person name="Pisabarro A.G."/>
            <person name="Kuo A."/>
            <person name="Tritt A."/>
            <person name="Lipzen A."/>
            <person name="He G."/>
            <person name="Yan M."/>
            <person name="Ng V."/>
            <person name="Cullen D."/>
            <person name="Martin F."/>
            <person name="Rosso M.-N."/>
            <person name="Henrissat B."/>
            <person name="Hibbett D."/>
            <person name="Martinez A.T."/>
            <person name="Grigoriev I.V."/>
        </authorList>
    </citation>
    <scope>NUCLEOTIDE SEQUENCE</scope>
    <source>
        <strain evidence="12">MF-IS2</strain>
    </source>
</reference>
<proteinExistence type="inferred from homology"/>
<evidence type="ECO:0000256" key="3">
    <source>
        <dbReference type="ARBA" id="ARBA00022448"/>
    </source>
</evidence>
<comment type="similarity">
    <text evidence="2">Belongs to the CSC1 (TC 1.A.17) family.</text>
</comment>
<dbReference type="PANTHER" id="PTHR13018">
    <property type="entry name" value="PROBABLE MEMBRANE PROTEIN DUF221-RELATED"/>
    <property type="match status" value="1"/>
</dbReference>
<organism evidence="12 13">
    <name type="scientific">Macrolepiota fuliginosa MF-IS2</name>
    <dbReference type="NCBI Taxonomy" id="1400762"/>
    <lineage>
        <taxon>Eukaryota</taxon>
        <taxon>Fungi</taxon>
        <taxon>Dikarya</taxon>
        <taxon>Basidiomycota</taxon>
        <taxon>Agaricomycotina</taxon>
        <taxon>Agaricomycetes</taxon>
        <taxon>Agaricomycetidae</taxon>
        <taxon>Agaricales</taxon>
        <taxon>Agaricineae</taxon>
        <taxon>Agaricaceae</taxon>
        <taxon>Macrolepiota</taxon>
    </lineage>
</organism>
<feature type="transmembrane region" description="Helical" evidence="8">
    <location>
        <begin position="671"/>
        <end position="689"/>
    </location>
</feature>